<accession>A0ABU9IZ77</accession>
<name>A0ABU9IZ77_9GAMM</name>
<keyword evidence="1" id="KW-0732">Signal</keyword>
<comment type="caution">
    <text evidence="2">The sequence shown here is derived from an EMBL/GenBank/DDBJ whole genome shotgun (WGS) entry which is preliminary data.</text>
</comment>
<feature type="signal peptide" evidence="1">
    <location>
        <begin position="1"/>
        <end position="26"/>
    </location>
</feature>
<gene>
    <name evidence="2" type="ORF">AAD027_03770</name>
</gene>
<dbReference type="Proteomes" id="UP001459204">
    <property type="component" value="Unassembled WGS sequence"/>
</dbReference>
<proteinExistence type="predicted"/>
<feature type="chain" id="PRO_5045099161" evidence="1">
    <location>
        <begin position="27"/>
        <end position="109"/>
    </location>
</feature>
<organism evidence="2 3">
    <name type="scientific">Pseudoxanthomonas putridarboris</name>
    <dbReference type="NCBI Taxonomy" id="752605"/>
    <lineage>
        <taxon>Bacteria</taxon>
        <taxon>Pseudomonadati</taxon>
        <taxon>Pseudomonadota</taxon>
        <taxon>Gammaproteobacteria</taxon>
        <taxon>Lysobacterales</taxon>
        <taxon>Lysobacteraceae</taxon>
        <taxon>Pseudoxanthomonas</taxon>
    </lineage>
</organism>
<keyword evidence="3" id="KW-1185">Reference proteome</keyword>
<sequence>MNACNHIALALLSAAVGLAAAPIASAGPDGVPAHIVIDCAHPRLPSQREVGELLGQHNFSQVYASRTALMGEARRACLRSQARSVRVVFDAPAARTVEKRRVADNRRRR</sequence>
<evidence type="ECO:0000256" key="1">
    <source>
        <dbReference type="SAM" id="SignalP"/>
    </source>
</evidence>
<dbReference type="RefSeq" id="WP_341724662.1">
    <property type="nucleotide sequence ID" value="NZ_JBBWWT010000001.1"/>
</dbReference>
<protein>
    <submittedName>
        <fullName evidence="2">Uncharacterized protein</fullName>
    </submittedName>
</protein>
<evidence type="ECO:0000313" key="3">
    <source>
        <dbReference type="Proteomes" id="UP001459204"/>
    </source>
</evidence>
<evidence type="ECO:0000313" key="2">
    <source>
        <dbReference type="EMBL" id="MEL1263491.1"/>
    </source>
</evidence>
<reference evidence="2 3" key="1">
    <citation type="submission" date="2024-04" db="EMBL/GenBank/DDBJ databases">
        <title>Draft genome sequence of Pseudoxanthomonas putridarboris WD12.</title>
        <authorList>
            <person name="Oh J."/>
        </authorList>
    </citation>
    <scope>NUCLEOTIDE SEQUENCE [LARGE SCALE GENOMIC DNA]</scope>
    <source>
        <strain evidence="2 3">WD12</strain>
    </source>
</reference>
<dbReference type="EMBL" id="JBBWWT010000001">
    <property type="protein sequence ID" value="MEL1263491.1"/>
    <property type="molecule type" value="Genomic_DNA"/>
</dbReference>